<sequence>MPSRDIANGAGPQVSAAPAAVCCKAHRYRRSSLSGKPVGAEVAAAVLHVAWRTKHPQLIRRQ</sequence>
<accession>A8M870</accession>
<dbReference type="EMBL" id="CP000850">
    <property type="protein sequence ID" value="ABV98893.1"/>
    <property type="molecule type" value="Genomic_DNA"/>
</dbReference>
<reference evidence="1" key="1">
    <citation type="submission" date="2007-10" db="EMBL/GenBank/DDBJ databases">
        <title>Complete sequence of Salinispora arenicola CNS-205.</title>
        <authorList>
            <consortium name="US DOE Joint Genome Institute"/>
            <person name="Copeland A."/>
            <person name="Lucas S."/>
            <person name="Lapidus A."/>
            <person name="Barry K."/>
            <person name="Glavina del Rio T."/>
            <person name="Dalin E."/>
            <person name="Tice H."/>
            <person name="Pitluck S."/>
            <person name="Foster B."/>
            <person name="Schmutz J."/>
            <person name="Larimer F."/>
            <person name="Land M."/>
            <person name="Hauser L."/>
            <person name="Kyrpides N."/>
            <person name="Ivanova N."/>
            <person name="Jensen P.R."/>
            <person name="Moore B.S."/>
            <person name="Penn K."/>
            <person name="Jenkins C."/>
            <person name="Udwary D."/>
            <person name="Xiang L."/>
            <person name="Gontang E."/>
            <person name="Richardson P."/>
        </authorList>
    </citation>
    <scope>NUCLEOTIDE SEQUENCE [LARGE SCALE GENOMIC DNA]</scope>
    <source>
        <strain evidence="1">CNS-205</strain>
    </source>
</reference>
<gene>
    <name evidence="1" type="ordered locus">Sare_3078</name>
</gene>
<protein>
    <submittedName>
        <fullName evidence="1">Uncharacterized protein</fullName>
    </submittedName>
</protein>
<dbReference type="HOGENOM" id="CLU_2901559_0_0_11"/>
<proteinExistence type="predicted"/>
<organism evidence="1">
    <name type="scientific">Salinispora arenicola (strain CNS-205)</name>
    <dbReference type="NCBI Taxonomy" id="391037"/>
    <lineage>
        <taxon>Bacteria</taxon>
        <taxon>Bacillati</taxon>
        <taxon>Actinomycetota</taxon>
        <taxon>Actinomycetes</taxon>
        <taxon>Micromonosporales</taxon>
        <taxon>Micromonosporaceae</taxon>
        <taxon>Salinispora</taxon>
    </lineage>
</organism>
<evidence type="ECO:0000313" key="1">
    <source>
        <dbReference type="EMBL" id="ABV98893.1"/>
    </source>
</evidence>
<dbReference type="KEGG" id="saq:Sare_3078"/>
<dbReference type="AlphaFoldDB" id="A8M870"/>
<name>A8M870_SALAI</name>